<dbReference type="PANTHER" id="PTHR11941">
    <property type="entry name" value="ENOYL-COA HYDRATASE-RELATED"/>
    <property type="match status" value="1"/>
</dbReference>
<evidence type="ECO:0000313" key="4">
    <source>
        <dbReference type="EMBL" id="MBV0926315.1"/>
    </source>
</evidence>
<dbReference type="GO" id="GO:0006635">
    <property type="term" value="P:fatty acid beta-oxidation"/>
    <property type="evidence" value="ECO:0007669"/>
    <property type="project" value="TreeGrafter"/>
</dbReference>
<organism evidence="4 5">
    <name type="scientific">Haloarcula limicola</name>
    <dbReference type="NCBI Taxonomy" id="1429915"/>
    <lineage>
        <taxon>Archaea</taxon>
        <taxon>Methanobacteriati</taxon>
        <taxon>Methanobacteriota</taxon>
        <taxon>Stenosarchaea group</taxon>
        <taxon>Halobacteria</taxon>
        <taxon>Halobacteriales</taxon>
        <taxon>Haloarculaceae</taxon>
        <taxon>Haloarcula</taxon>
    </lineage>
</organism>
<dbReference type="InterPro" id="IPR014748">
    <property type="entry name" value="Enoyl-CoA_hydra_C"/>
</dbReference>
<comment type="similarity">
    <text evidence="1 3">Belongs to the enoyl-CoA hydratase/isomerase family.</text>
</comment>
<evidence type="ECO:0000256" key="1">
    <source>
        <dbReference type="ARBA" id="ARBA00005254"/>
    </source>
</evidence>
<accession>A0A8J7Y837</accession>
<keyword evidence="5" id="KW-1185">Reference proteome</keyword>
<dbReference type="SUPFAM" id="SSF52096">
    <property type="entry name" value="ClpP/crotonase"/>
    <property type="match status" value="1"/>
</dbReference>
<dbReference type="Gene3D" id="3.90.226.10">
    <property type="entry name" value="2-enoyl-CoA Hydratase, Chain A, domain 1"/>
    <property type="match status" value="1"/>
</dbReference>
<evidence type="ECO:0000313" key="5">
    <source>
        <dbReference type="Proteomes" id="UP000766550"/>
    </source>
</evidence>
<dbReference type="InterPro" id="IPR001753">
    <property type="entry name" value="Enoyl-CoA_hydra/iso"/>
</dbReference>
<dbReference type="AlphaFoldDB" id="A0A8J7Y837"/>
<sequence>MIELDAPLTVEQVTDHIATVTYDRPEAMNAYNESLLRGTVEAFERLDDREAVRAIVLTGAGDAFCAGVDLDDMPLTPEMDFAEYEAGLGLFQAVVRTLRSIDTPVIAAVNGYALGAGCDTALACDFRLTSDEGVIGETFIDVGFVPGDGGAYLLPRLIGEARAKELIFTGRKLVGEEIVEWDLALEQVPADDLLDAAIEFAEQLAGRPPIALGQSKQLVNESFDVDLEQALSDATRAQRICSQTHDHAEAVEAFAEDRDPEFEGR</sequence>
<dbReference type="EMBL" id="JAHQXF010000004">
    <property type="protein sequence ID" value="MBV0926315.1"/>
    <property type="molecule type" value="Genomic_DNA"/>
</dbReference>
<dbReference type="Proteomes" id="UP000766550">
    <property type="component" value="Unassembled WGS sequence"/>
</dbReference>
<reference evidence="4 5" key="1">
    <citation type="submission" date="2021-06" db="EMBL/GenBank/DDBJ databases">
        <title>New haloarchaea isolates fom saline soil.</title>
        <authorList>
            <person name="Duran-Viseras A."/>
            <person name="Sanchez-Porro C.S."/>
            <person name="Ventosa A."/>
        </authorList>
    </citation>
    <scope>NUCLEOTIDE SEQUENCE [LARGE SCALE GENOMIC DNA]</scope>
    <source>
        <strain evidence="4 5">JCM 183640</strain>
    </source>
</reference>
<comment type="caution">
    <text evidence="4">The sequence shown here is derived from an EMBL/GenBank/DDBJ whole genome shotgun (WGS) entry which is preliminary data.</text>
</comment>
<gene>
    <name evidence="4" type="ORF">KTS45_19075</name>
</gene>
<dbReference type="InterPro" id="IPR018376">
    <property type="entry name" value="Enoyl-CoA_hyd/isom_CS"/>
</dbReference>
<dbReference type="Gene3D" id="1.10.12.10">
    <property type="entry name" value="Lyase 2-enoyl-coa Hydratase, Chain A, domain 2"/>
    <property type="match status" value="1"/>
</dbReference>
<proteinExistence type="inferred from homology"/>
<dbReference type="PROSITE" id="PS00166">
    <property type="entry name" value="ENOYL_COA_HYDRATASE"/>
    <property type="match status" value="1"/>
</dbReference>
<protein>
    <submittedName>
        <fullName evidence="4">Enoyl-CoA hydratase/isomerase family protein</fullName>
    </submittedName>
</protein>
<keyword evidence="2" id="KW-0456">Lyase</keyword>
<dbReference type="InterPro" id="IPR029045">
    <property type="entry name" value="ClpP/crotonase-like_dom_sf"/>
</dbReference>
<dbReference type="Pfam" id="PF00378">
    <property type="entry name" value="ECH_1"/>
    <property type="match status" value="1"/>
</dbReference>
<dbReference type="OrthoDB" id="27846at2157"/>
<name>A0A8J7Y837_9EURY</name>
<evidence type="ECO:0000256" key="3">
    <source>
        <dbReference type="RuleBase" id="RU003707"/>
    </source>
</evidence>
<dbReference type="CDD" id="cd06558">
    <property type="entry name" value="crotonase-like"/>
    <property type="match status" value="1"/>
</dbReference>
<dbReference type="RefSeq" id="WP_162319426.1">
    <property type="nucleotide sequence ID" value="NZ_JAHQXF010000004.1"/>
</dbReference>
<dbReference type="GO" id="GO:0016829">
    <property type="term" value="F:lyase activity"/>
    <property type="evidence" value="ECO:0007669"/>
    <property type="project" value="UniProtKB-KW"/>
</dbReference>
<dbReference type="PANTHER" id="PTHR11941:SF54">
    <property type="entry name" value="ENOYL-COA HYDRATASE, MITOCHONDRIAL"/>
    <property type="match status" value="1"/>
</dbReference>
<evidence type="ECO:0000256" key="2">
    <source>
        <dbReference type="ARBA" id="ARBA00023239"/>
    </source>
</evidence>